<dbReference type="InterPro" id="IPR000014">
    <property type="entry name" value="PAS"/>
</dbReference>
<feature type="domain" description="PAS" evidence="2">
    <location>
        <begin position="37"/>
        <end position="112"/>
    </location>
</feature>
<dbReference type="SUPFAM" id="SSF55785">
    <property type="entry name" value="PYP-like sensor domain (PAS domain)"/>
    <property type="match status" value="1"/>
</dbReference>
<sequence>MMIIQFLYGLLVGILFSCLHNYFRKKSKSDTKRFEDSEKRIFKLVESAKDIIYYYQIKPEPKYIYLSPSIEKVLGSGLVERSYQNPYTHFELIHPDDYEILAKKINGNIDYDQPIVQRWRDEQGNYIWFEEYTTPIFKNGELVAVQGIIRNINDKVNLQKDLEYRITHDALTDIHNRQFFEQNMEIYDQHVNVPVAIILCDLDELKYVNDNHGHKKGDALIKEFAKILSRYSSENTIVSRIGGDEFAILVTDTDSEYVESMVDHISKDIIRYNENSTDIKIKMSIGYAFSHHSIGKMEDLFTEADKNMYFEKRLKKNNMLHQLESV</sequence>
<dbReference type="NCBIfam" id="TIGR00229">
    <property type="entry name" value="sensory_box"/>
    <property type="match status" value="1"/>
</dbReference>
<protein>
    <submittedName>
        <fullName evidence="4">Diguanylate cyclase (GGDEF)-like protein/PAS domain S-box-containing protein</fullName>
    </submittedName>
</protein>
<dbReference type="AlphaFoldDB" id="A0A7V9Z1V9"/>
<evidence type="ECO:0000259" key="3">
    <source>
        <dbReference type="PROSITE" id="PS50887"/>
    </source>
</evidence>
<dbReference type="Pfam" id="PF08447">
    <property type="entry name" value="PAS_3"/>
    <property type="match status" value="1"/>
</dbReference>
<keyword evidence="1" id="KW-0812">Transmembrane</keyword>
<evidence type="ECO:0000259" key="2">
    <source>
        <dbReference type="PROSITE" id="PS50112"/>
    </source>
</evidence>
<dbReference type="Gene3D" id="3.30.450.20">
    <property type="entry name" value="PAS domain"/>
    <property type="match status" value="1"/>
</dbReference>
<dbReference type="InterPro" id="IPR035965">
    <property type="entry name" value="PAS-like_dom_sf"/>
</dbReference>
<dbReference type="Gene3D" id="3.30.70.270">
    <property type="match status" value="1"/>
</dbReference>
<reference evidence="4 5" key="1">
    <citation type="submission" date="2020-07" db="EMBL/GenBank/DDBJ databases">
        <title>Genomic Encyclopedia of Type Strains, Phase IV (KMG-IV): sequencing the most valuable type-strain genomes for metagenomic binning, comparative biology and taxonomic classification.</title>
        <authorList>
            <person name="Goeker M."/>
        </authorList>
    </citation>
    <scope>NUCLEOTIDE SEQUENCE [LARGE SCALE GENOMIC DNA]</scope>
    <source>
        <strain evidence="4 5">DSM 25220</strain>
    </source>
</reference>
<evidence type="ECO:0000313" key="4">
    <source>
        <dbReference type="EMBL" id="MBA2872564.1"/>
    </source>
</evidence>
<keyword evidence="5" id="KW-1185">Reference proteome</keyword>
<proteinExistence type="predicted"/>
<dbReference type="PANTHER" id="PTHR44757">
    <property type="entry name" value="DIGUANYLATE CYCLASE DGCP"/>
    <property type="match status" value="1"/>
</dbReference>
<comment type="caution">
    <text evidence="4">The sequence shown here is derived from an EMBL/GenBank/DDBJ whole genome shotgun (WGS) entry which is preliminary data.</text>
</comment>
<name>A0A7V9Z1V9_9BACL</name>
<organism evidence="4 5">
    <name type="scientific">[Anoxybacillus] calidus</name>
    <dbReference type="NCBI Taxonomy" id="575178"/>
    <lineage>
        <taxon>Bacteria</taxon>
        <taxon>Bacillati</taxon>
        <taxon>Bacillota</taxon>
        <taxon>Bacilli</taxon>
        <taxon>Bacillales</taxon>
        <taxon>Anoxybacillaceae</taxon>
        <taxon>Paranoxybacillus</taxon>
    </lineage>
</organism>
<dbReference type="Pfam" id="PF00990">
    <property type="entry name" value="GGDEF"/>
    <property type="match status" value="1"/>
</dbReference>
<dbReference type="RefSeq" id="WP_181538323.1">
    <property type="nucleotide sequence ID" value="NZ_JACDUU010000007.1"/>
</dbReference>
<dbReference type="InterPro" id="IPR052155">
    <property type="entry name" value="Biofilm_reg_signaling"/>
</dbReference>
<dbReference type="InterPro" id="IPR029787">
    <property type="entry name" value="Nucleotide_cyclase"/>
</dbReference>
<dbReference type="InterPro" id="IPR013655">
    <property type="entry name" value="PAS_fold_3"/>
</dbReference>
<dbReference type="EMBL" id="JACDUU010000007">
    <property type="protein sequence ID" value="MBA2872564.1"/>
    <property type="molecule type" value="Genomic_DNA"/>
</dbReference>
<gene>
    <name evidence="4" type="ORF">HNQ85_002875</name>
</gene>
<keyword evidence="1" id="KW-1133">Transmembrane helix</keyword>
<dbReference type="SUPFAM" id="SSF55073">
    <property type="entry name" value="Nucleotide cyclase"/>
    <property type="match status" value="1"/>
</dbReference>
<dbReference type="PROSITE" id="PS50112">
    <property type="entry name" value="PAS"/>
    <property type="match status" value="1"/>
</dbReference>
<dbReference type="NCBIfam" id="TIGR00254">
    <property type="entry name" value="GGDEF"/>
    <property type="match status" value="1"/>
</dbReference>
<feature type="transmembrane region" description="Helical" evidence="1">
    <location>
        <begin position="6"/>
        <end position="23"/>
    </location>
</feature>
<feature type="domain" description="GGDEF" evidence="3">
    <location>
        <begin position="193"/>
        <end position="324"/>
    </location>
</feature>
<dbReference type="Proteomes" id="UP000580891">
    <property type="component" value="Unassembled WGS sequence"/>
</dbReference>
<dbReference type="InterPro" id="IPR000160">
    <property type="entry name" value="GGDEF_dom"/>
</dbReference>
<evidence type="ECO:0000256" key="1">
    <source>
        <dbReference type="SAM" id="Phobius"/>
    </source>
</evidence>
<accession>A0A7V9Z1V9</accession>
<dbReference type="InterPro" id="IPR043128">
    <property type="entry name" value="Rev_trsase/Diguanyl_cyclase"/>
</dbReference>
<dbReference type="PANTHER" id="PTHR44757:SF2">
    <property type="entry name" value="BIOFILM ARCHITECTURE MAINTENANCE PROTEIN MBAA"/>
    <property type="match status" value="1"/>
</dbReference>
<evidence type="ECO:0000313" key="5">
    <source>
        <dbReference type="Proteomes" id="UP000580891"/>
    </source>
</evidence>
<dbReference type="SMART" id="SM00267">
    <property type="entry name" value="GGDEF"/>
    <property type="match status" value="1"/>
</dbReference>
<dbReference type="PROSITE" id="PS50887">
    <property type="entry name" value="GGDEF"/>
    <property type="match status" value="1"/>
</dbReference>
<keyword evidence="1" id="KW-0472">Membrane</keyword>
<dbReference type="CDD" id="cd01949">
    <property type="entry name" value="GGDEF"/>
    <property type="match status" value="1"/>
</dbReference>